<sequence length="265" mass="26620">MNFKGLLGGLTILCGLSVACFAREDSQGPHRGLMQAPPLIIDESTALVNSTEYAQAQLTSALLNETIATVILLVHVTIDDIHFSAPLPTINRTVSIAGNCDTTDSKCVIDGQGLHRLFTVDGPAGRLRLTNLYLTGGFSAANASTLFVTGGASGELVDCEVRGGLAGAGGGRRLLEAGAPWGEAQHGGGEGGGIGCLVNGTLTLQDSLLVNNSANRGGAVAAVGASCTVHLLRVRLESNRADLGGGVFLGDGAAGAMEGGAAGGV</sequence>
<reference evidence="2 3" key="1">
    <citation type="journal article" date="2015" name="Genome Biol. Evol.">
        <title>Comparative Genomics of a Bacterivorous Green Alga Reveals Evolutionary Causalities and Consequences of Phago-Mixotrophic Mode of Nutrition.</title>
        <authorList>
            <person name="Burns J.A."/>
            <person name="Paasch A."/>
            <person name="Narechania A."/>
            <person name="Kim E."/>
        </authorList>
    </citation>
    <scope>NUCLEOTIDE SEQUENCE [LARGE SCALE GENOMIC DNA]</scope>
    <source>
        <strain evidence="2 3">PLY_AMNH</strain>
    </source>
</reference>
<dbReference type="EMBL" id="LGRX02019068">
    <property type="protein sequence ID" value="KAK3259018.1"/>
    <property type="molecule type" value="Genomic_DNA"/>
</dbReference>
<accession>A0AAE0FGL0</accession>
<protein>
    <recommendedName>
        <fullName evidence="4">Polymorphic outer membrane protein</fullName>
    </recommendedName>
</protein>
<dbReference type="SUPFAM" id="SSF51126">
    <property type="entry name" value="Pectin lyase-like"/>
    <property type="match status" value="1"/>
</dbReference>
<dbReference type="Proteomes" id="UP001190700">
    <property type="component" value="Unassembled WGS sequence"/>
</dbReference>
<feature type="chain" id="PRO_5042169769" description="Polymorphic outer membrane protein" evidence="1">
    <location>
        <begin position="23"/>
        <end position="265"/>
    </location>
</feature>
<evidence type="ECO:0008006" key="4">
    <source>
        <dbReference type="Google" id="ProtNLM"/>
    </source>
</evidence>
<name>A0AAE0FGL0_9CHLO</name>
<keyword evidence="1" id="KW-0732">Signal</keyword>
<proteinExistence type="predicted"/>
<feature type="non-terminal residue" evidence="2">
    <location>
        <position position="265"/>
    </location>
</feature>
<evidence type="ECO:0000256" key="1">
    <source>
        <dbReference type="SAM" id="SignalP"/>
    </source>
</evidence>
<feature type="signal peptide" evidence="1">
    <location>
        <begin position="1"/>
        <end position="22"/>
    </location>
</feature>
<evidence type="ECO:0000313" key="3">
    <source>
        <dbReference type="Proteomes" id="UP001190700"/>
    </source>
</evidence>
<dbReference type="InterPro" id="IPR011050">
    <property type="entry name" value="Pectin_lyase_fold/virulence"/>
</dbReference>
<dbReference type="AlphaFoldDB" id="A0AAE0FGL0"/>
<keyword evidence="3" id="KW-1185">Reference proteome</keyword>
<comment type="caution">
    <text evidence="2">The sequence shown here is derived from an EMBL/GenBank/DDBJ whole genome shotgun (WGS) entry which is preliminary data.</text>
</comment>
<evidence type="ECO:0000313" key="2">
    <source>
        <dbReference type="EMBL" id="KAK3259018.1"/>
    </source>
</evidence>
<gene>
    <name evidence="2" type="ORF">CYMTET_31964</name>
</gene>
<dbReference type="PROSITE" id="PS51257">
    <property type="entry name" value="PROKAR_LIPOPROTEIN"/>
    <property type="match status" value="1"/>
</dbReference>
<organism evidence="2 3">
    <name type="scientific">Cymbomonas tetramitiformis</name>
    <dbReference type="NCBI Taxonomy" id="36881"/>
    <lineage>
        <taxon>Eukaryota</taxon>
        <taxon>Viridiplantae</taxon>
        <taxon>Chlorophyta</taxon>
        <taxon>Pyramimonadophyceae</taxon>
        <taxon>Pyramimonadales</taxon>
        <taxon>Pyramimonadaceae</taxon>
        <taxon>Cymbomonas</taxon>
    </lineage>
</organism>